<evidence type="ECO:0000256" key="1">
    <source>
        <dbReference type="ARBA" id="ARBA00004613"/>
    </source>
</evidence>
<evidence type="ECO:0000256" key="4">
    <source>
        <dbReference type="SAM" id="MobiDB-lite"/>
    </source>
</evidence>
<feature type="non-terminal residue" evidence="6">
    <location>
        <position position="746"/>
    </location>
</feature>
<keyword evidence="2" id="KW-0964">Secreted</keyword>
<evidence type="ECO:0000256" key="3">
    <source>
        <dbReference type="ARBA" id="ARBA00023026"/>
    </source>
</evidence>
<dbReference type="AlphaFoldDB" id="A0A413RP42"/>
<dbReference type="Pfam" id="PF03534">
    <property type="entry name" value="SpvB"/>
    <property type="match status" value="1"/>
</dbReference>
<evidence type="ECO:0000313" key="7">
    <source>
        <dbReference type="Proteomes" id="UP000283374"/>
    </source>
</evidence>
<organism evidence="6 7">
    <name type="scientific">Cellulomonas rhizosphaerae</name>
    <dbReference type="NCBI Taxonomy" id="2293719"/>
    <lineage>
        <taxon>Bacteria</taxon>
        <taxon>Bacillati</taxon>
        <taxon>Actinomycetota</taxon>
        <taxon>Actinomycetes</taxon>
        <taxon>Micrococcales</taxon>
        <taxon>Cellulomonadaceae</taxon>
        <taxon>Cellulomonas</taxon>
    </lineage>
</organism>
<reference evidence="6 7" key="1">
    <citation type="submission" date="2018-08" db="EMBL/GenBank/DDBJ databases">
        <title>Cellulomonas rhizosphaerae sp. nov., a novel actinomycete isolated from soil.</title>
        <authorList>
            <person name="Tian Y."/>
        </authorList>
    </citation>
    <scope>NUCLEOTIDE SEQUENCE [LARGE SCALE GENOMIC DNA]</scope>
    <source>
        <strain evidence="6 7">NEAU-TCZ24</strain>
    </source>
</reference>
<protein>
    <submittedName>
        <fullName evidence="6">Uncharacterized protein</fullName>
    </submittedName>
</protein>
<comment type="caution">
    <text evidence="6">The sequence shown here is derived from an EMBL/GenBank/DDBJ whole genome shotgun (WGS) entry which is preliminary data.</text>
</comment>
<sequence>MAIAAAVVGALVGTTLAGPATAAGGDAWNPQERRSHGAELWPDQGDEQSLIPSTTDTGEQDVAVQGKAPTNATVDVTWPGAGSMTVAVTRAATGGTTSKSKRAGGAPTLRVVDADVAAKANVAGLLMQVTSRTSDTDAAAVAVSVDYSKFAGAFGGGWGSRLRLVTLPSCALSTPESAQCQTQSPVDSVNDAQAGTVTARSASLTSGVMALTASASGSTGDFSATPLAASSAWAVSTQTGSFSWSYPLRVPPAASGLEPDLSLSYSSASVDGRVASTNNQSSWIGDGWDLSSGFIERKYVPCAEDTDGDANNADHKTGDLCWSDQNATLVFNGSSTELVHDTASGYWRPKNDDGTRVERKTGGWNADNDDEYWVVTTSDGVKYYFGRGKTSSTGSDLNSAWTVPVYGNNSGEPCHASAFADSWCQQAWRWNLDYVADLSGNAMTYTYVAESNNYGRNNNDAVSSYDRGGYLARIDYGQRDGSSAAPEQVVFTTAERCVASGSITCAPSELNDDTASSWPDVPYDLVCTSSSSCPDVRSPAFFTRKRLAKVETKTTVGGALQSVDSWTLTHTLPDPGDSGNAVLWLASIQHQGLVGGTVTLPKVTFAGTQLANRVDKIGDVGPPMIRYRLSSIVSESGGITSVTYSDEDCTTSDLPSSPQSNTRRCFPVQWTPEGRADPIREYFHKYLVTVVASDPAESGIEAVQTRYDYVGGAAWHYDDNDLLPAKRRTWSDFRGYATVDVTTGSL</sequence>
<comment type="subcellular location">
    <subcellularLocation>
        <location evidence="1">Secreted</location>
    </subcellularLocation>
</comment>
<feature type="region of interest" description="Disordered" evidence="4">
    <location>
        <begin position="18"/>
        <end position="58"/>
    </location>
</feature>
<dbReference type="GO" id="GO:0005737">
    <property type="term" value="C:cytoplasm"/>
    <property type="evidence" value="ECO:0007669"/>
    <property type="project" value="InterPro"/>
</dbReference>
<feature type="signal peptide" evidence="5">
    <location>
        <begin position="1"/>
        <end position="22"/>
    </location>
</feature>
<keyword evidence="7" id="KW-1185">Reference proteome</keyword>
<feature type="chain" id="PRO_5019376220" evidence="5">
    <location>
        <begin position="23"/>
        <end position="746"/>
    </location>
</feature>
<gene>
    <name evidence="6" type="ORF">D1825_04570</name>
</gene>
<dbReference type="EMBL" id="QWKP01000141">
    <property type="protein sequence ID" value="RHA43789.1"/>
    <property type="molecule type" value="Genomic_DNA"/>
</dbReference>
<keyword evidence="3" id="KW-0843">Virulence</keyword>
<dbReference type="GO" id="GO:0005576">
    <property type="term" value="C:extracellular region"/>
    <property type="evidence" value="ECO:0007669"/>
    <property type="project" value="UniProtKB-SubCell"/>
</dbReference>
<accession>A0A413RP42</accession>
<name>A0A413RP42_9CELL</name>
<evidence type="ECO:0000256" key="2">
    <source>
        <dbReference type="ARBA" id="ARBA00022525"/>
    </source>
</evidence>
<evidence type="ECO:0000313" key="6">
    <source>
        <dbReference type="EMBL" id="RHA43789.1"/>
    </source>
</evidence>
<proteinExistence type="predicted"/>
<dbReference type="Proteomes" id="UP000283374">
    <property type="component" value="Unassembled WGS sequence"/>
</dbReference>
<dbReference type="InterPro" id="IPR003284">
    <property type="entry name" value="Sal_SpvB"/>
</dbReference>
<keyword evidence="5" id="KW-0732">Signal</keyword>
<evidence type="ECO:0000256" key="5">
    <source>
        <dbReference type="SAM" id="SignalP"/>
    </source>
</evidence>